<dbReference type="InterPro" id="IPR015424">
    <property type="entry name" value="PyrdxlP-dep_Trfase"/>
</dbReference>
<dbReference type="Gene3D" id="3.40.640.10">
    <property type="entry name" value="Type I PLP-dependent aspartate aminotransferase-like (Major domain)"/>
    <property type="match status" value="1"/>
</dbReference>
<dbReference type="InterPro" id="IPR015422">
    <property type="entry name" value="PyrdxlP-dep_Trfase_small"/>
</dbReference>
<dbReference type="SUPFAM" id="SSF53383">
    <property type="entry name" value="PLP-dependent transferases"/>
    <property type="match status" value="1"/>
</dbReference>
<dbReference type="Pfam" id="PF01053">
    <property type="entry name" value="Cys_Met_Meta_PP"/>
    <property type="match status" value="1"/>
</dbReference>
<dbReference type="Proteomes" id="UP000256345">
    <property type="component" value="Unassembled WGS sequence"/>
</dbReference>
<organism evidence="5 6">
    <name type="scientific">Archangium gephyra</name>
    <dbReference type="NCBI Taxonomy" id="48"/>
    <lineage>
        <taxon>Bacteria</taxon>
        <taxon>Pseudomonadati</taxon>
        <taxon>Myxococcota</taxon>
        <taxon>Myxococcia</taxon>
        <taxon>Myxococcales</taxon>
        <taxon>Cystobacterineae</taxon>
        <taxon>Archangiaceae</taxon>
        <taxon>Archangium</taxon>
    </lineage>
</organism>
<dbReference type="PANTHER" id="PTHR11808">
    <property type="entry name" value="TRANS-SULFURATION ENZYME FAMILY MEMBER"/>
    <property type="match status" value="1"/>
</dbReference>
<dbReference type="EMBL" id="QUMU01000016">
    <property type="protein sequence ID" value="REG23687.1"/>
    <property type="molecule type" value="Genomic_DNA"/>
</dbReference>
<reference evidence="5 6" key="1">
    <citation type="submission" date="2018-08" db="EMBL/GenBank/DDBJ databases">
        <title>Genomic Encyclopedia of Archaeal and Bacterial Type Strains, Phase II (KMG-II): from individual species to whole genera.</title>
        <authorList>
            <person name="Goeker M."/>
        </authorList>
    </citation>
    <scope>NUCLEOTIDE SEQUENCE [LARGE SCALE GENOMIC DNA]</scope>
    <source>
        <strain evidence="5 6">DSM 2261</strain>
    </source>
</reference>
<dbReference type="InterPro" id="IPR054542">
    <property type="entry name" value="Cys_met_metab_PP"/>
</dbReference>
<sequence length="403" mass="43171">MHTDRDVADALGIHSGYCIAWRPRYRFVSMSTDLPLAELSSAESLLVAAGRDRRPGAPLNRPPVPASNFVLGTERAYARDDGTPTWEALEEIVGLLEGGHTVAFASGMAGVAAVFDQLRAGSQIVLPDDCYQGVAGLAESGRQKGFWSLRRLAVDDTEGWIRACADADLLWLESPSNPLLAVADVRAICSAARKPTALVAVDNTFATSLNQRPLDLGADVSFQSATKFIGGHSDLLSGVVTVRRDDLRAALRRSRELNGATPGALESYLAVRGARTMALRLERAQANAMVLAERLQAHPRVALTRYPGLSSHPTHPVARAQLKGFGTIISFDVRGDAAAADAVCSRVRLIHHATSLGAVESTIERRAGIPGQEHLPPSLLRLSVGIENVEELWADLASALRDE</sequence>
<evidence type="ECO:0000313" key="5">
    <source>
        <dbReference type="EMBL" id="REG23687.1"/>
    </source>
</evidence>
<comment type="cofactor">
    <cofactor evidence="1 4">
        <name>pyridoxal 5'-phosphate</name>
        <dbReference type="ChEBI" id="CHEBI:597326"/>
    </cofactor>
</comment>
<evidence type="ECO:0000313" key="6">
    <source>
        <dbReference type="Proteomes" id="UP000256345"/>
    </source>
</evidence>
<gene>
    <name evidence="5" type="ORF">ATI61_116159</name>
</gene>
<comment type="similarity">
    <text evidence="2 4">Belongs to the trans-sulfuration enzymes family.</text>
</comment>
<dbReference type="PROSITE" id="PS00868">
    <property type="entry name" value="CYS_MET_METAB_PP"/>
    <property type="match status" value="1"/>
</dbReference>
<comment type="caution">
    <text evidence="5">The sequence shown here is derived from an EMBL/GenBank/DDBJ whole genome shotgun (WGS) entry which is preliminary data.</text>
</comment>
<name>A0ABX9JPI2_9BACT</name>
<proteinExistence type="inferred from homology"/>
<dbReference type="PIRSF" id="PIRSF001434">
    <property type="entry name" value="CGS"/>
    <property type="match status" value="1"/>
</dbReference>
<evidence type="ECO:0000256" key="1">
    <source>
        <dbReference type="ARBA" id="ARBA00001933"/>
    </source>
</evidence>
<dbReference type="InterPro" id="IPR015421">
    <property type="entry name" value="PyrdxlP-dep_Trfase_major"/>
</dbReference>
<dbReference type="PANTHER" id="PTHR11808:SF15">
    <property type="entry name" value="CYSTATHIONINE GAMMA-LYASE"/>
    <property type="match status" value="1"/>
</dbReference>
<dbReference type="Gene3D" id="3.90.1150.10">
    <property type="entry name" value="Aspartate Aminotransferase, domain 1"/>
    <property type="match status" value="1"/>
</dbReference>
<evidence type="ECO:0000256" key="3">
    <source>
        <dbReference type="ARBA" id="ARBA00022898"/>
    </source>
</evidence>
<protein>
    <submittedName>
        <fullName evidence="5">Cystathionine gamma-synthase</fullName>
    </submittedName>
</protein>
<evidence type="ECO:0000256" key="4">
    <source>
        <dbReference type="RuleBase" id="RU362118"/>
    </source>
</evidence>
<dbReference type="InterPro" id="IPR000277">
    <property type="entry name" value="Cys/Met-Metab_PyrdxlP-dep_enz"/>
</dbReference>
<keyword evidence="3 4" id="KW-0663">Pyridoxal phosphate</keyword>
<accession>A0ABX9JPI2</accession>
<keyword evidence="6" id="KW-1185">Reference proteome</keyword>
<evidence type="ECO:0000256" key="2">
    <source>
        <dbReference type="ARBA" id="ARBA00009077"/>
    </source>
</evidence>